<name>A0A8X6JBE5_9ARAC</name>
<organism evidence="2 3">
    <name type="scientific">Trichonephila inaurata madagascariensis</name>
    <dbReference type="NCBI Taxonomy" id="2747483"/>
    <lineage>
        <taxon>Eukaryota</taxon>
        <taxon>Metazoa</taxon>
        <taxon>Ecdysozoa</taxon>
        <taxon>Arthropoda</taxon>
        <taxon>Chelicerata</taxon>
        <taxon>Arachnida</taxon>
        <taxon>Araneae</taxon>
        <taxon>Araneomorphae</taxon>
        <taxon>Entelegynae</taxon>
        <taxon>Araneoidea</taxon>
        <taxon>Nephilidae</taxon>
        <taxon>Trichonephila</taxon>
        <taxon>Trichonephila inaurata</taxon>
    </lineage>
</organism>
<sequence>MFRTQCNTYSTVTYSLNASFFLLSLLLTIVFSEGTQYERNNKVISKMKHALHLNRNSKDSKQKVIAFNNKRLKKVSPVVTETGDDNNPLKIDSAKSKTSSGERSRKGNLAHLAESTKENEAIVTSPHFNWDTYTQKYKKNSEATLMRSNFGEDESKTADATDIEGDNVVNNNEDYIIYSRIGSEDDENTLEQNDSNEMLETGQETDNGNISDTEPYEIQYKYTTALDLSEDYIIHQSQEPVTDFHAIEDTSMRQEQWDIASHYSTDYEIQTNLNEYASGLLKRIPKSAYNPKSNQSDLPDENSSSEETEKFAEEKIDGKNNVDSKSIEKVPLVQDSVGTEIEDYVEKNQQYQSKTYYDDSKDMHILTTPVAGGVAEGEAEFESESSIENVVIQNNDQETSISENRLVALKTLKKKNLGGNKFYKHKNGIKGSRDWKFRVKEVKLMQIQKPQSKPQTGKDKKIKGAEKSSKLHKHNNGIKDNRDWKFQAQKMMLKPIQKSQSKPQTGKGKKINGAEKRRLTKYNRLKAIDRFLHTLPRESSPVLQFEQEDSDKYTQIQGNSPNEKSEEKEATNKEKQN</sequence>
<proteinExistence type="predicted"/>
<feature type="compositionally biased region" description="Basic and acidic residues" evidence="1">
    <location>
        <begin position="307"/>
        <end position="319"/>
    </location>
</feature>
<reference evidence="2" key="1">
    <citation type="submission" date="2020-08" db="EMBL/GenBank/DDBJ databases">
        <title>Multicomponent nature underlies the extraordinary mechanical properties of spider dragline silk.</title>
        <authorList>
            <person name="Kono N."/>
            <person name="Nakamura H."/>
            <person name="Mori M."/>
            <person name="Yoshida Y."/>
            <person name="Ohtoshi R."/>
            <person name="Malay A.D."/>
            <person name="Moran D.A.P."/>
            <person name="Tomita M."/>
            <person name="Numata K."/>
            <person name="Arakawa K."/>
        </authorList>
    </citation>
    <scope>NUCLEOTIDE SEQUENCE</scope>
</reference>
<feature type="region of interest" description="Disordered" evidence="1">
    <location>
        <begin position="534"/>
        <end position="577"/>
    </location>
</feature>
<evidence type="ECO:0000256" key="1">
    <source>
        <dbReference type="SAM" id="MobiDB-lite"/>
    </source>
</evidence>
<feature type="compositionally biased region" description="Basic and acidic residues" evidence="1">
    <location>
        <begin position="563"/>
        <end position="577"/>
    </location>
</feature>
<gene>
    <name evidence="2" type="ORF">TNIN_335331</name>
</gene>
<evidence type="ECO:0000313" key="3">
    <source>
        <dbReference type="Proteomes" id="UP000886998"/>
    </source>
</evidence>
<feature type="compositionally biased region" description="Polar residues" evidence="1">
    <location>
        <begin position="553"/>
        <end position="562"/>
    </location>
</feature>
<evidence type="ECO:0000313" key="2">
    <source>
        <dbReference type="EMBL" id="GFS55006.1"/>
    </source>
</evidence>
<accession>A0A8X6JBE5</accession>
<keyword evidence="3" id="KW-1185">Reference proteome</keyword>
<feature type="region of interest" description="Disordered" evidence="1">
    <location>
        <begin position="494"/>
        <end position="518"/>
    </location>
</feature>
<dbReference type="AlphaFoldDB" id="A0A8X6JBE5"/>
<dbReference type="OrthoDB" id="10511725at2759"/>
<feature type="region of interest" description="Disordered" evidence="1">
    <location>
        <begin position="77"/>
        <end position="108"/>
    </location>
</feature>
<protein>
    <submittedName>
        <fullName evidence="2">Uncharacterized protein</fullName>
    </submittedName>
</protein>
<dbReference type="EMBL" id="BMAV01026984">
    <property type="protein sequence ID" value="GFS55006.1"/>
    <property type="molecule type" value="Genomic_DNA"/>
</dbReference>
<feature type="region of interest" description="Disordered" evidence="1">
    <location>
        <begin position="287"/>
        <end position="319"/>
    </location>
</feature>
<feature type="compositionally biased region" description="Basic and acidic residues" evidence="1">
    <location>
        <begin position="92"/>
        <end position="105"/>
    </location>
</feature>
<feature type="compositionally biased region" description="Basic and acidic residues" evidence="1">
    <location>
        <begin position="456"/>
        <end position="469"/>
    </location>
</feature>
<feature type="region of interest" description="Disordered" evidence="1">
    <location>
        <begin position="446"/>
        <end position="482"/>
    </location>
</feature>
<comment type="caution">
    <text evidence="2">The sequence shown here is derived from an EMBL/GenBank/DDBJ whole genome shotgun (WGS) entry which is preliminary data.</text>
</comment>
<dbReference type="Proteomes" id="UP000886998">
    <property type="component" value="Unassembled WGS sequence"/>
</dbReference>